<evidence type="ECO:0000256" key="2">
    <source>
        <dbReference type="ARBA" id="ARBA00022525"/>
    </source>
</evidence>
<evidence type="ECO:0000256" key="7">
    <source>
        <dbReference type="SAM" id="SignalP"/>
    </source>
</evidence>
<dbReference type="PROSITE" id="PS51910">
    <property type="entry name" value="GH18_2"/>
    <property type="match status" value="1"/>
</dbReference>
<sequence length="315" mass="35312">MASEQQRRRSPPTILAAILLLSFLATANLAGAIDPAGRRRNVVVFWGGNKNEGSLRSVCDSGLYNIVIISFYSLFGHGRYWDDLSGHDLRHIGPDITHCHFKAVYVLLSIGGGDGKDYSLPSSKSAADVADNLYNSFLGGSRPGVYHPFGDDVTVVGIDFFIDRGQPDHYYEIAERINYDTRHWRDPIGFKLTATVSCAYDDSDPRMKKALETYLFRRIHVRFYDDPRCSYNHAGLAGVMAQWNRWSASYPYNGKIYLGLAAANLTGKNDMVAVGELYRKLLPAVQKTDTYGGVMLWNSYYDSITHYGRYVSAWA</sequence>
<reference evidence="9" key="1">
    <citation type="journal article" date="2009" name="Rice">
        <title>De Novo Next Generation Sequencing of Plant Genomes.</title>
        <authorList>
            <person name="Rounsley S."/>
            <person name="Marri P.R."/>
            <person name="Yu Y."/>
            <person name="He R."/>
            <person name="Sisneros N."/>
            <person name="Goicoechea J.L."/>
            <person name="Lee S.J."/>
            <person name="Angelova A."/>
            <person name="Kudrna D."/>
            <person name="Luo M."/>
            <person name="Affourtit J."/>
            <person name="Desany B."/>
            <person name="Knight J."/>
            <person name="Niazi F."/>
            <person name="Egholm M."/>
            <person name="Wing R.A."/>
        </authorList>
    </citation>
    <scope>NUCLEOTIDE SEQUENCE [LARGE SCALE GENOMIC DNA]</scope>
    <source>
        <strain evidence="9">cv. IRGC 105608</strain>
    </source>
</reference>
<dbReference type="EnsemblPlants" id="OBART08G20640.1">
    <property type="protein sequence ID" value="OBART08G20640.1"/>
    <property type="gene ID" value="OBART08G20640"/>
</dbReference>
<comment type="similarity">
    <text evidence="6">Belongs to the glycosyl hydrolase 18 family. Xylanase inhibitor subfamily.</text>
</comment>
<dbReference type="eggNOG" id="KOG4701">
    <property type="taxonomic scope" value="Eukaryota"/>
</dbReference>
<evidence type="ECO:0000256" key="5">
    <source>
        <dbReference type="ARBA" id="ARBA00023157"/>
    </source>
</evidence>
<feature type="domain" description="GH18" evidence="8">
    <location>
        <begin position="40"/>
        <end position="315"/>
    </location>
</feature>
<keyword evidence="10" id="KW-1185">Reference proteome</keyword>
<protein>
    <recommendedName>
        <fullName evidence="8">GH18 domain-containing protein</fullName>
    </recommendedName>
</protein>
<keyword evidence="2" id="KW-0964">Secreted</keyword>
<evidence type="ECO:0000313" key="9">
    <source>
        <dbReference type="EnsemblPlants" id="OBART08G20640.1"/>
    </source>
</evidence>
<feature type="signal peptide" evidence="7">
    <location>
        <begin position="1"/>
        <end position="32"/>
    </location>
</feature>
<dbReference type="PaxDb" id="65489-OBART08G20640.1"/>
<dbReference type="PANTHER" id="PTHR45708:SF4">
    <property type="entry name" value="XYLANASE INHIBITOR PROTEIN 1"/>
    <property type="match status" value="1"/>
</dbReference>
<dbReference type="Gramene" id="OBART08G20640.1">
    <property type="protein sequence ID" value="OBART08G20640.1"/>
    <property type="gene ID" value="OBART08G20640"/>
</dbReference>
<evidence type="ECO:0000256" key="1">
    <source>
        <dbReference type="ARBA" id="ARBA00004613"/>
    </source>
</evidence>
<evidence type="ECO:0000256" key="4">
    <source>
        <dbReference type="ARBA" id="ARBA00022821"/>
    </source>
</evidence>
<dbReference type="HOGENOM" id="CLU_007818_0_0_1"/>
<dbReference type="FunFam" id="3.20.20.80:FF:000044">
    <property type="entry name" value="Chitinase III C10701-rice"/>
    <property type="match status" value="1"/>
</dbReference>
<name>A0A0D3H272_9ORYZ</name>
<evidence type="ECO:0000313" key="10">
    <source>
        <dbReference type="Proteomes" id="UP000026960"/>
    </source>
</evidence>
<dbReference type="Gene3D" id="3.20.20.80">
    <property type="entry name" value="Glycosidases"/>
    <property type="match status" value="1"/>
</dbReference>
<evidence type="ECO:0000259" key="8">
    <source>
        <dbReference type="PROSITE" id="PS51910"/>
    </source>
</evidence>
<dbReference type="GO" id="GO:0004568">
    <property type="term" value="F:chitinase activity"/>
    <property type="evidence" value="ECO:0007669"/>
    <property type="project" value="TreeGrafter"/>
</dbReference>
<evidence type="ECO:0000256" key="3">
    <source>
        <dbReference type="ARBA" id="ARBA00022729"/>
    </source>
</evidence>
<dbReference type="InterPro" id="IPR045321">
    <property type="entry name" value="Cts1-like"/>
</dbReference>
<dbReference type="InterPro" id="IPR001223">
    <property type="entry name" value="Glyco_hydro18_cat"/>
</dbReference>
<dbReference type="PANTHER" id="PTHR45708">
    <property type="entry name" value="ENDOCHITINASE"/>
    <property type="match status" value="1"/>
</dbReference>
<dbReference type="GO" id="GO:0005576">
    <property type="term" value="C:extracellular region"/>
    <property type="evidence" value="ECO:0007669"/>
    <property type="project" value="UniProtKB-SubCell"/>
</dbReference>
<organism evidence="9">
    <name type="scientific">Oryza barthii</name>
    <dbReference type="NCBI Taxonomy" id="65489"/>
    <lineage>
        <taxon>Eukaryota</taxon>
        <taxon>Viridiplantae</taxon>
        <taxon>Streptophyta</taxon>
        <taxon>Embryophyta</taxon>
        <taxon>Tracheophyta</taxon>
        <taxon>Spermatophyta</taxon>
        <taxon>Magnoliopsida</taxon>
        <taxon>Liliopsida</taxon>
        <taxon>Poales</taxon>
        <taxon>Poaceae</taxon>
        <taxon>BOP clade</taxon>
        <taxon>Oryzoideae</taxon>
        <taxon>Oryzeae</taxon>
        <taxon>Oryzinae</taxon>
        <taxon>Oryza</taxon>
    </lineage>
</organism>
<proteinExistence type="inferred from homology"/>
<dbReference type="Proteomes" id="UP000026960">
    <property type="component" value="Chromosome 8"/>
</dbReference>
<keyword evidence="4" id="KW-0611">Plant defense</keyword>
<dbReference type="CDD" id="cd02877">
    <property type="entry name" value="GH18_hevamine_XipI_class_III"/>
    <property type="match status" value="1"/>
</dbReference>
<dbReference type="STRING" id="65489.A0A0D3H272"/>
<dbReference type="Pfam" id="PF00704">
    <property type="entry name" value="Glyco_hydro_18"/>
    <property type="match status" value="1"/>
</dbReference>
<dbReference type="GO" id="GO:0004857">
    <property type="term" value="F:enzyme inhibitor activity"/>
    <property type="evidence" value="ECO:0007669"/>
    <property type="project" value="UniProtKB-ARBA"/>
</dbReference>
<evidence type="ECO:0000256" key="6">
    <source>
        <dbReference type="ARBA" id="ARBA00061481"/>
    </source>
</evidence>
<reference evidence="9" key="2">
    <citation type="submission" date="2015-03" db="UniProtKB">
        <authorList>
            <consortium name="EnsemblPlants"/>
        </authorList>
    </citation>
    <scope>IDENTIFICATION</scope>
</reference>
<dbReference type="GO" id="GO:0005975">
    <property type="term" value="P:carbohydrate metabolic process"/>
    <property type="evidence" value="ECO:0007669"/>
    <property type="project" value="InterPro"/>
</dbReference>
<dbReference type="InterPro" id="IPR050542">
    <property type="entry name" value="Glycosyl_Hydrlase18_Chitinase"/>
</dbReference>
<keyword evidence="3 7" id="KW-0732">Signal</keyword>
<dbReference type="InterPro" id="IPR017853">
    <property type="entry name" value="GH"/>
</dbReference>
<dbReference type="AlphaFoldDB" id="A0A0D3H272"/>
<keyword evidence="5" id="KW-1015">Disulfide bond</keyword>
<feature type="chain" id="PRO_5002276633" description="GH18 domain-containing protein" evidence="7">
    <location>
        <begin position="33"/>
        <end position="315"/>
    </location>
</feature>
<comment type="subcellular location">
    <subcellularLocation>
        <location evidence="1">Secreted</location>
    </subcellularLocation>
</comment>
<dbReference type="SUPFAM" id="SSF51445">
    <property type="entry name" value="(Trans)glycosidases"/>
    <property type="match status" value="1"/>
</dbReference>
<accession>A0A0D3H272</accession>
<dbReference type="GO" id="GO:0050832">
    <property type="term" value="P:defense response to fungus"/>
    <property type="evidence" value="ECO:0007669"/>
    <property type="project" value="UniProtKB-ARBA"/>
</dbReference>